<comment type="similarity">
    <text evidence="12">Belongs to the carbohydrate kinase PfkB family. Ribokinase subfamily.</text>
</comment>
<dbReference type="Pfam" id="PF00294">
    <property type="entry name" value="PfkB"/>
    <property type="match status" value="1"/>
</dbReference>
<evidence type="ECO:0000256" key="4">
    <source>
        <dbReference type="ARBA" id="ARBA00022679"/>
    </source>
</evidence>
<dbReference type="RefSeq" id="WP_166434562.1">
    <property type="nucleotide sequence ID" value="NZ_CABJCG010000020.1"/>
</dbReference>
<dbReference type="Proteomes" id="UP000198508">
    <property type="component" value="Unassembled WGS sequence"/>
</dbReference>
<dbReference type="PRINTS" id="PR00990">
    <property type="entry name" value="RIBOKINASE"/>
</dbReference>
<protein>
    <recommendedName>
        <fullName evidence="3 12">Ribokinase</fullName>
        <shortName evidence="12">RK</shortName>
        <ecNumber evidence="2 12">2.7.1.15</ecNumber>
    </recommendedName>
</protein>
<dbReference type="UniPathway" id="UPA00916">
    <property type="reaction ID" value="UER00889"/>
</dbReference>
<dbReference type="GO" id="GO:0005524">
    <property type="term" value="F:ATP binding"/>
    <property type="evidence" value="ECO:0007669"/>
    <property type="project" value="UniProtKB-UniRule"/>
</dbReference>
<dbReference type="AlphaFoldDB" id="A0A1I0ISI0"/>
<dbReference type="PANTHER" id="PTHR10584">
    <property type="entry name" value="SUGAR KINASE"/>
    <property type="match status" value="1"/>
</dbReference>
<keyword evidence="10 12" id="KW-0630">Potassium</keyword>
<organism evidence="14 15">
    <name type="scientific">Enterocloster lavalensis</name>
    <dbReference type="NCBI Taxonomy" id="460384"/>
    <lineage>
        <taxon>Bacteria</taxon>
        <taxon>Bacillati</taxon>
        <taxon>Bacillota</taxon>
        <taxon>Clostridia</taxon>
        <taxon>Lachnospirales</taxon>
        <taxon>Lachnospiraceae</taxon>
        <taxon>Enterocloster</taxon>
    </lineage>
</organism>
<sequence length="312" mass="33567">MDRRVVVLGSCSVCHVFASPNLPNRGETVIGDDYHIVVGGKGSGQAIVACRLGSEVFMLEHLGDDAYGRREKESYREMGIHTEYVYLDKDCPTGTGGIFLDAQGQNKIIIVPGANSNVSCRDIDNMREVLQGAKILGTQFEVPAATVDYAIRTADGMGVRTLLDPAPVTAFDESLYPHISIIKPNECEAAELTGIRVEDTDSAARAGKWFLDKGVKEAAIITLGEKGAVLVTRQGVKHFPGLTVKAVDTGGAGDTFAGALLAALSRDWPLEKSIRYAQCASAICVTRTGSYSMTRQEEVDRLFAETYPCEAV</sequence>
<feature type="active site" description="Proton acceptor" evidence="12">
    <location>
        <position position="254"/>
    </location>
</feature>
<name>A0A1I0ISI0_9FIRM</name>
<keyword evidence="6 12" id="KW-0547">Nucleotide-binding</keyword>
<gene>
    <name evidence="12" type="primary">rbsK</name>
    <name evidence="14" type="ORF">SAMN05216313_12319</name>
</gene>
<comment type="function">
    <text evidence="12">Catalyzes the phosphorylation of ribose at O-5 in a reaction requiring ATP and magnesium. The resulting D-ribose-5-phosphate can then be used either for sythesis of nucleotides, histidine, and tryptophan, or as a component of the pentose phosphate pathway.</text>
</comment>
<feature type="domain" description="Carbohydrate kinase PfkB" evidence="13">
    <location>
        <begin position="3"/>
        <end position="293"/>
    </location>
</feature>
<evidence type="ECO:0000256" key="3">
    <source>
        <dbReference type="ARBA" id="ARBA00016943"/>
    </source>
</evidence>
<evidence type="ECO:0000256" key="10">
    <source>
        <dbReference type="ARBA" id="ARBA00022958"/>
    </source>
</evidence>
<comment type="activity regulation">
    <text evidence="12">Activated by a monovalent cation that binds near, but not in, the active site. The most likely occupant of the site in vivo is potassium. Ion binding induces a conformational change that may alter substrate affinity.</text>
</comment>
<evidence type="ECO:0000256" key="7">
    <source>
        <dbReference type="ARBA" id="ARBA00022777"/>
    </source>
</evidence>
<dbReference type="InterPro" id="IPR011877">
    <property type="entry name" value="Ribokinase"/>
</dbReference>
<evidence type="ECO:0000256" key="11">
    <source>
        <dbReference type="ARBA" id="ARBA00023277"/>
    </source>
</evidence>
<evidence type="ECO:0000256" key="6">
    <source>
        <dbReference type="ARBA" id="ARBA00022741"/>
    </source>
</evidence>
<feature type="binding site" evidence="12">
    <location>
        <begin position="253"/>
        <end position="254"/>
    </location>
    <ligand>
        <name>ATP</name>
        <dbReference type="ChEBI" id="CHEBI:30616"/>
    </ligand>
</feature>
<keyword evidence="11 12" id="KW-0119">Carbohydrate metabolism</keyword>
<evidence type="ECO:0000256" key="8">
    <source>
        <dbReference type="ARBA" id="ARBA00022840"/>
    </source>
</evidence>
<evidence type="ECO:0000259" key="13">
    <source>
        <dbReference type="Pfam" id="PF00294"/>
    </source>
</evidence>
<evidence type="ECO:0000313" key="15">
    <source>
        <dbReference type="Proteomes" id="UP000198508"/>
    </source>
</evidence>
<reference evidence="15" key="1">
    <citation type="submission" date="2016-10" db="EMBL/GenBank/DDBJ databases">
        <authorList>
            <person name="Varghese N."/>
            <person name="Submissions S."/>
        </authorList>
    </citation>
    <scope>NUCLEOTIDE SEQUENCE [LARGE SCALE GENOMIC DNA]</scope>
    <source>
        <strain evidence="15">NLAE-zl-G277</strain>
    </source>
</reference>
<feature type="binding site" evidence="12">
    <location>
        <position position="141"/>
    </location>
    <ligand>
        <name>substrate</name>
    </ligand>
</feature>
<feature type="binding site" evidence="12">
    <location>
        <position position="248"/>
    </location>
    <ligand>
        <name>K(+)</name>
        <dbReference type="ChEBI" id="CHEBI:29103"/>
    </ligand>
</feature>
<feature type="binding site" evidence="12">
    <location>
        <position position="287"/>
    </location>
    <ligand>
        <name>K(+)</name>
        <dbReference type="ChEBI" id="CHEBI:29103"/>
    </ligand>
</feature>
<keyword evidence="4 12" id="KW-0808">Transferase</keyword>
<keyword evidence="9 12" id="KW-0460">Magnesium</keyword>
<evidence type="ECO:0000256" key="1">
    <source>
        <dbReference type="ARBA" id="ARBA00005380"/>
    </source>
</evidence>
<dbReference type="InterPro" id="IPR011611">
    <property type="entry name" value="PfkB_dom"/>
</dbReference>
<dbReference type="GeneID" id="93279322"/>
<comment type="pathway">
    <text evidence="12">Carbohydrate metabolism; D-ribose degradation; D-ribose 5-phosphate from beta-D-ribopyranose: step 2/2.</text>
</comment>
<comment type="cofactor">
    <cofactor evidence="12">
        <name>Mg(2+)</name>
        <dbReference type="ChEBI" id="CHEBI:18420"/>
    </cofactor>
    <text evidence="12">Requires a divalent cation, most likely magnesium in vivo, as an electrophilic catalyst to aid phosphoryl group transfer. It is the chelate of the metal and the nucleotide that is the actual substrate.</text>
</comment>
<feature type="binding site" evidence="12">
    <location>
        <position position="250"/>
    </location>
    <ligand>
        <name>K(+)</name>
        <dbReference type="ChEBI" id="CHEBI:29103"/>
    </ligand>
</feature>
<dbReference type="InterPro" id="IPR029056">
    <property type="entry name" value="Ribokinase-like"/>
</dbReference>
<dbReference type="InterPro" id="IPR002173">
    <property type="entry name" value="Carboh/pur_kinase_PfkB_CS"/>
</dbReference>
<evidence type="ECO:0000256" key="12">
    <source>
        <dbReference type="HAMAP-Rule" id="MF_01987"/>
    </source>
</evidence>
<dbReference type="STRING" id="460384.SAMN05216313_12319"/>
<dbReference type="EMBL" id="FOIM01000023">
    <property type="protein sequence ID" value="SET99409.1"/>
    <property type="molecule type" value="Genomic_DNA"/>
</dbReference>
<keyword evidence="12" id="KW-0963">Cytoplasm</keyword>
<keyword evidence="5 12" id="KW-0479">Metal-binding</keyword>
<evidence type="ECO:0000313" key="14">
    <source>
        <dbReference type="EMBL" id="SET99409.1"/>
    </source>
</evidence>
<feature type="binding site" evidence="12">
    <location>
        <position position="254"/>
    </location>
    <ligand>
        <name>substrate</name>
    </ligand>
</feature>
<comment type="similarity">
    <text evidence="1">Belongs to the carbohydrate kinase pfkB family.</text>
</comment>
<dbReference type="GO" id="GO:0019303">
    <property type="term" value="P:D-ribose catabolic process"/>
    <property type="evidence" value="ECO:0007669"/>
    <property type="project" value="UniProtKB-UniRule"/>
</dbReference>
<dbReference type="SUPFAM" id="SSF53613">
    <property type="entry name" value="Ribokinase-like"/>
    <property type="match status" value="1"/>
</dbReference>
<dbReference type="EC" id="2.7.1.15" evidence="2 12"/>
<comment type="catalytic activity">
    <reaction evidence="12">
        <text>D-ribose + ATP = D-ribose 5-phosphate + ADP + H(+)</text>
        <dbReference type="Rhea" id="RHEA:13697"/>
        <dbReference type="ChEBI" id="CHEBI:15378"/>
        <dbReference type="ChEBI" id="CHEBI:30616"/>
        <dbReference type="ChEBI" id="CHEBI:47013"/>
        <dbReference type="ChEBI" id="CHEBI:78346"/>
        <dbReference type="ChEBI" id="CHEBI:456216"/>
        <dbReference type="EC" id="2.7.1.15"/>
    </reaction>
</comment>
<feature type="binding site" evidence="12">
    <location>
        <position position="284"/>
    </location>
    <ligand>
        <name>K(+)</name>
        <dbReference type="ChEBI" id="CHEBI:29103"/>
    </ligand>
</feature>
<dbReference type="HAMAP" id="MF_01987">
    <property type="entry name" value="Ribokinase"/>
    <property type="match status" value="1"/>
</dbReference>
<dbReference type="PROSITE" id="PS00584">
    <property type="entry name" value="PFKB_KINASES_2"/>
    <property type="match status" value="1"/>
</dbReference>
<keyword evidence="7 12" id="KW-0418">Kinase</keyword>
<dbReference type="GO" id="GO:0005829">
    <property type="term" value="C:cytosol"/>
    <property type="evidence" value="ECO:0007669"/>
    <property type="project" value="TreeGrafter"/>
</dbReference>
<feature type="binding site" evidence="12">
    <location>
        <begin position="222"/>
        <end position="227"/>
    </location>
    <ligand>
        <name>ATP</name>
        <dbReference type="ChEBI" id="CHEBI:30616"/>
    </ligand>
</feature>
<evidence type="ECO:0000256" key="5">
    <source>
        <dbReference type="ARBA" id="ARBA00022723"/>
    </source>
</evidence>
<proteinExistence type="inferred from homology"/>
<dbReference type="InterPro" id="IPR002139">
    <property type="entry name" value="Ribo/fructo_kinase"/>
</dbReference>
<dbReference type="GO" id="GO:0046872">
    <property type="term" value="F:metal ion binding"/>
    <property type="evidence" value="ECO:0007669"/>
    <property type="project" value="UniProtKB-KW"/>
</dbReference>
<keyword evidence="8 12" id="KW-0067">ATP-binding</keyword>
<comment type="subcellular location">
    <subcellularLocation>
        <location evidence="12">Cytoplasm</location>
    </subcellularLocation>
</comment>
<dbReference type="Gene3D" id="3.40.1190.20">
    <property type="match status" value="1"/>
</dbReference>
<comment type="caution">
    <text evidence="12">Lacks conserved residue(s) required for the propagation of feature annotation.</text>
</comment>
<evidence type="ECO:0000256" key="2">
    <source>
        <dbReference type="ARBA" id="ARBA00012035"/>
    </source>
</evidence>
<dbReference type="GO" id="GO:0004747">
    <property type="term" value="F:ribokinase activity"/>
    <property type="evidence" value="ECO:0007669"/>
    <property type="project" value="UniProtKB-UniRule"/>
</dbReference>
<accession>A0A1I0ISI0</accession>
<keyword evidence="15" id="KW-1185">Reference proteome</keyword>
<dbReference type="PANTHER" id="PTHR10584:SF166">
    <property type="entry name" value="RIBOKINASE"/>
    <property type="match status" value="1"/>
</dbReference>
<feature type="binding site" evidence="12">
    <location>
        <position position="289"/>
    </location>
    <ligand>
        <name>K(+)</name>
        <dbReference type="ChEBI" id="CHEBI:29103"/>
    </ligand>
</feature>
<evidence type="ECO:0000256" key="9">
    <source>
        <dbReference type="ARBA" id="ARBA00022842"/>
    </source>
</evidence>
<feature type="binding site" evidence="12">
    <location>
        <position position="185"/>
    </location>
    <ligand>
        <name>ATP</name>
        <dbReference type="ChEBI" id="CHEBI:30616"/>
    </ligand>
</feature>
<comment type="subunit">
    <text evidence="12">Homodimer.</text>
</comment>
<dbReference type="CDD" id="cd01174">
    <property type="entry name" value="ribokinase"/>
    <property type="match status" value="1"/>
</dbReference>